<dbReference type="AlphaFoldDB" id="G9YX39"/>
<name>G9YX39_FLAPL</name>
<accession>G9YX39</accession>
<evidence type="ECO:0000313" key="2">
    <source>
        <dbReference type="EMBL" id="EHM38011.1"/>
    </source>
</evidence>
<feature type="region of interest" description="Disordered" evidence="1">
    <location>
        <begin position="1"/>
        <end position="27"/>
    </location>
</feature>
<organism evidence="2 3">
    <name type="scientific">Flavonifractor plautii ATCC 29863</name>
    <dbReference type="NCBI Taxonomy" id="411475"/>
    <lineage>
        <taxon>Bacteria</taxon>
        <taxon>Bacillati</taxon>
        <taxon>Bacillota</taxon>
        <taxon>Clostridia</taxon>
        <taxon>Eubacteriales</taxon>
        <taxon>Oscillospiraceae</taxon>
        <taxon>Flavonifractor</taxon>
    </lineage>
</organism>
<dbReference type="HOGENOM" id="CLU_3153092_0_0_9"/>
<comment type="caution">
    <text evidence="2">The sequence shown here is derived from an EMBL/GenBank/DDBJ whole genome shotgun (WGS) entry which is preliminary data.</text>
</comment>
<dbReference type="Proteomes" id="UP000004459">
    <property type="component" value="Unassembled WGS sequence"/>
</dbReference>
<proteinExistence type="predicted"/>
<sequence>MISSRQMEGNGTPGTARPPLGHAGYESDYPVRRTVLTGILSSVAYGHC</sequence>
<dbReference type="EMBL" id="AGCK01000331">
    <property type="protein sequence ID" value="EHM38011.1"/>
    <property type="molecule type" value="Genomic_DNA"/>
</dbReference>
<protein>
    <submittedName>
        <fullName evidence="2">Uncharacterized protein</fullName>
    </submittedName>
</protein>
<reference evidence="2 3" key="1">
    <citation type="submission" date="2011-08" db="EMBL/GenBank/DDBJ databases">
        <authorList>
            <person name="Weinstock G."/>
            <person name="Sodergren E."/>
            <person name="Clifton S."/>
            <person name="Fulton L."/>
            <person name="Fulton B."/>
            <person name="Courtney L."/>
            <person name="Fronick C."/>
            <person name="Harrison M."/>
            <person name="Strong C."/>
            <person name="Farmer C."/>
            <person name="Delahaunty K."/>
            <person name="Markovic C."/>
            <person name="Hall O."/>
            <person name="Minx P."/>
            <person name="Tomlinson C."/>
            <person name="Mitreva M."/>
            <person name="Hou S."/>
            <person name="Chen J."/>
            <person name="Wollam A."/>
            <person name="Pepin K.H."/>
            <person name="Johnson M."/>
            <person name="Bhonagiri V."/>
            <person name="Zhang X."/>
            <person name="Suruliraj S."/>
            <person name="Warren W."/>
            <person name="Chinwalla A."/>
            <person name="Mardis E.R."/>
            <person name="Wilson R.K."/>
        </authorList>
    </citation>
    <scope>NUCLEOTIDE SEQUENCE [LARGE SCALE GENOMIC DNA]</scope>
    <source>
        <strain evidence="2 3">ATCC 29863</strain>
    </source>
</reference>
<evidence type="ECO:0000313" key="3">
    <source>
        <dbReference type="Proteomes" id="UP000004459"/>
    </source>
</evidence>
<gene>
    <name evidence="2" type="ORF">HMPREF0372_04107</name>
</gene>
<evidence type="ECO:0000256" key="1">
    <source>
        <dbReference type="SAM" id="MobiDB-lite"/>
    </source>
</evidence>